<sequence>MGEQIIMKFSIRYGPEKLKGKYHRMRSVHTKFSELINHIGVTWDATSRKVFANDTVWDDYFKRDKVFKTFKKKGCKIYPLLSLVFSGSCNIPFKI</sequence>
<reference evidence="2 3" key="1">
    <citation type="journal article" date="2017" name="Nat. Commun.">
        <title>Genome assembly with in vitro proximity ligation data and whole-genome triplication in lettuce.</title>
        <authorList>
            <person name="Reyes-Chin-Wo S."/>
            <person name="Wang Z."/>
            <person name="Yang X."/>
            <person name="Kozik A."/>
            <person name="Arikit S."/>
            <person name="Song C."/>
            <person name="Xia L."/>
            <person name="Froenicke L."/>
            <person name="Lavelle D.O."/>
            <person name="Truco M.J."/>
            <person name="Xia R."/>
            <person name="Zhu S."/>
            <person name="Xu C."/>
            <person name="Xu H."/>
            <person name="Xu X."/>
            <person name="Cox K."/>
            <person name="Korf I."/>
            <person name="Meyers B.C."/>
            <person name="Michelmore R.W."/>
        </authorList>
    </citation>
    <scope>NUCLEOTIDE SEQUENCE [LARGE SCALE GENOMIC DNA]</scope>
    <source>
        <strain evidence="3">cv. Salinas</strain>
        <tissue evidence="2">Seedlings</tissue>
    </source>
</reference>
<accession>A0A9R1USE7</accession>
<name>A0A9R1USE7_LACSA</name>
<gene>
    <name evidence="2" type="ORF">LSAT_V11C800414800</name>
</gene>
<dbReference type="Pfam" id="PF12776">
    <property type="entry name" value="Myb_DNA-bind_3"/>
    <property type="match status" value="1"/>
</dbReference>
<feature type="domain" description="Myb/SANT-like" evidence="1">
    <location>
        <begin position="3"/>
        <end position="60"/>
    </location>
</feature>
<comment type="caution">
    <text evidence="2">The sequence shown here is derived from an EMBL/GenBank/DDBJ whole genome shotgun (WGS) entry which is preliminary data.</text>
</comment>
<dbReference type="EMBL" id="NBSK02000008">
    <property type="protein sequence ID" value="KAJ0192751.1"/>
    <property type="molecule type" value="Genomic_DNA"/>
</dbReference>
<evidence type="ECO:0000259" key="1">
    <source>
        <dbReference type="Pfam" id="PF12776"/>
    </source>
</evidence>
<evidence type="ECO:0000313" key="2">
    <source>
        <dbReference type="EMBL" id="KAJ0192751.1"/>
    </source>
</evidence>
<organism evidence="2 3">
    <name type="scientific">Lactuca sativa</name>
    <name type="common">Garden lettuce</name>
    <dbReference type="NCBI Taxonomy" id="4236"/>
    <lineage>
        <taxon>Eukaryota</taxon>
        <taxon>Viridiplantae</taxon>
        <taxon>Streptophyta</taxon>
        <taxon>Embryophyta</taxon>
        <taxon>Tracheophyta</taxon>
        <taxon>Spermatophyta</taxon>
        <taxon>Magnoliopsida</taxon>
        <taxon>eudicotyledons</taxon>
        <taxon>Gunneridae</taxon>
        <taxon>Pentapetalae</taxon>
        <taxon>asterids</taxon>
        <taxon>campanulids</taxon>
        <taxon>Asterales</taxon>
        <taxon>Asteraceae</taxon>
        <taxon>Cichorioideae</taxon>
        <taxon>Cichorieae</taxon>
        <taxon>Lactucinae</taxon>
        <taxon>Lactuca</taxon>
    </lineage>
</organism>
<dbReference type="InterPro" id="IPR045026">
    <property type="entry name" value="LIMYB"/>
</dbReference>
<keyword evidence="3" id="KW-1185">Reference proteome</keyword>
<dbReference type="InterPro" id="IPR024752">
    <property type="entry name" value="Myb/SANT-like_dom"/>
</dbReference>
<dbReference type="AlphaFoldDB" id="A0A9R1USE7"/>
<dbReference type="Proteomes" id="UP000235145">
    <property type="component" value="Unassembled WGS sequence"/>
</dbReference>
<dbReference type="PANTHER" id="PTHR47584:SF14">
    <property type="entry name" value="L10-INTERACTING MYB DOMAIN-CONTAINING PROTEIN-LIKE"/>
    <property type="match status" value="1"/>
</dbReference>
<dbReference type="PANTHER" id="PTHR47584">
    <property type="match status" value="1"/>
</dbReference>
<proteinExistence type="predicted"/>
<protein>
    <recommendedName>
        <fullName evidence="1">Myb/SANT-like domain-containing protein</fullName>
    </recommendedName>
</protein>
<evidence type="ECO:0000313" key="3">
    <source>
        <dbReference type="Proteomes" id="UP000235145"/>
    </source>
</evidence>